<dbReference type="GeneID" id="98141806"/>
<name>A0ABR4M132_9EURO</name>
<protein>
    <submittedName>
        <fullName evidence="2">Uncharacterized protein</fullName>
    </submittedName>
</protein>
<gene>
    <name evidence="2" type="ORF">BJX67DRAFT_286722</name>
</gene>
<evidence type="ECO:0000313" key="2">
    <source>
        <dbReference type="EMBL" id="KAL2870505.1"/>
    </source>
</evidence>
<feature type="compositionally biased region" description="Basic and acidic residues" evidence="1">
    <location>
        <begin position="114"/>
        <end position="127"/>
    </location>
</feature>
<reference evidence="2 3" key="1">
    <citation type="submission" date="2024-07" db="EMBL/GenBank/DDBJ databases">
        <title>Section-level genome sequencing and comparative genomics of Aspergillus sections Usti and Cavernicolus.</title>
        <authorList>
            <consortium name="Lawrence Berkeley National Laboratory"/>
            <person name="Nybo J.L."/>
            <person name="Vesth T.C."/>
            <person name="Theobald S."/>
            <person name="Frisvad J.C."/>
            <person name="Larsen T.O."/>
            <person name="Kjaerboelling I."/>
            <person name="Rothschild-Mancinelli K."/>
            <person name="Lyhne E.K."/>
            <person name="Kogle M.E."/>
            <person name="Barry K."/>
            <person name="Clum A."/>
            <person name="Na H."/>
            <person name="Ledsgaard L."/>
            <person name="Lin J."/>
            <person name="Lipzen A."/>
            <person name="Kuo A."/>
            <person name="Riley R."/>
            <person name="Mondo S."/>
            <person name="Labutti K."/>
            <person name="Haridas S."/>
            <person name="Pangalinan J."/>
            <person name="Salamov A.A."/>
            <person name="Simmons B.A."/>
            <person name="Magnuson J.K."/>
            <person name="Chen J."/>
            <person name="Drula E."/>
            <person name="Henrissat B."/>
            <person name="Wiebenga A."/>
            <person name="Lubbers R.J."/>
            <person name="Gomes A.C."/>
            <person name="Macurrencykelacurrency M.R."/>
            <person name="Stajich J."/>
            <person name="Grigoriev I.V."/>
            <person name="Mortensen U.H."/>
            <person name="De Vries R.P."/>
            <person name="Baker S.E."/>
            <person name="Andersen M.R."/>
        </authorList>
    </citation>
    <scope>NUCLEOTIDE SEQUENCE [LARGE SCALE GENOMIC DNA]</scope>
    <source>
        <strain evidence="2 3">CBS 449.75</strain>
    </source>
</reference>
<dbReference type="Proteomes" id="UP001610432">
    <property type="component" value="Unassembled WGS sequence"/>
</dbReference>
<organism evidence="2 3">
    <name type="scientific">Aspergillus lucknowensis</name>
    <dbReference type="NCBI Taxonomy" id="176173"/>
    <lineage>
        <taxon>Eukaryota</taxon>
        <taxon>Fungi</taxon>
        <taxon>Dikarya</taxon>
        <taxon>Ascomycota</taxon>
        <taxon>Pezizomycotina</taxon>
        <taxon>Eurotiomycetes</taxon>
        <taxon>Eurotiomycetidae</taxon>
        <taxon>Eurotiales</taxon>
        <taxon>Aspergillaceae</taxon>
        <taxon>Aspergillus</taxon>
        <taxon>Aspergillus subgen. Nidulantes</taxon>
    </lineage>
</organism>
<feature type="region of interest" description="Disordered" evidence="1">
    <location>
        <begin position="106"/>
        <end position="177"/>
    </location>
</feature>
<sequence>MVIIPFLWARLAAESEGVGLCDKSNPRRGLLKKMKGSPRQGLIVVSMRGPSRNQRGTPRKQGYLESISQCTNQIIETPFLTCIRARPRPVFQDEFSSSCGGQLREPAIRAGARNRRDGTVGLREKQKAKQATPDTNRKKNRSIVRKGPKPTHRLAPAVRQDTKYRLWRPRKRKSDQY</sequence>
<dbReference type="EMBL" id="JBFXLQ010000006">
    <property type="protein sequence ID" value="KAL2870505.1"/>
    <property type="molecule type" value="Genomic_DNA"/>
</dbReference>
<evidence type="ECO:0000313" key="3">
    <source>
        <dbReference type="Proteomes" id="UP001610432"/>
    </source>
</evidence>
<accession>A0ABR4M132</accession>
<feature type="compositionally biased region" description="Basic residues" evidence="1">
    <location>
        <begin position="138"/>
        <end position="152"/>
    </location>
</feature>
<keyword evidence="3" id="KW-1185">Reference proteome</keyword>
<dbReference type="RefSeq" id="XP_070889484.1">
    <property type="nucleotide sequence ID" value="XM_071026734.1"/>
</dbReference>
<feature type="compositionally biased region" description="Basic residues" evidence="1">
    <location>
        <begin position="165"/>
        <end position="177"/>
    </location>
</feature>
<evidence type="ECO:0000256" key="1">
    <source>
        <dbReference type="SAM" id="MobiDB-lite"/>
    </source>
</evidence>
<comment type="caution">
    <text evidence="2">The sequence shown here is derived from an EMBL/GenBank/DDBJ whole genome shotgun (WGS) entry which is preliminary data.</text>
</comment>
<proteinExistence type="predicted"/>